<feature type="compositionally biased region" description="Low complexity" evidence="5">
    <location>
        <begin position="846"/>
        <end position="855"/>
    </location>
</feature>
<accession>A0AAE1M0S4</accession>
<dbReference type="Pfam" id="PF00172">
    <property type="entry name" value="Zn_clus"/>
    <property type="match status" value="1"/>
</dbReference>
<name>A0AAE1M0S4_9HYPO</name>
<dbReference type="GeneID" id="87924298"/>
<dbReference type="InterPro" id="IPR007219">
    <property type="entry name" value="XnlR_reg_dom"/>
</dbReference>
<dbReference type="Gene3D" id="4.10.240.10">
    <property type="entry name" value="Zn(2)-C6 fungal-type DNA-binding domain"/>
    <property type="match status" value="1"/>
</dbReference>
<evidence type="ECO:0000256" key="2">
    <source>
        <dbReference type="ARBA" id="ARBA00022723"/>
    </source>
</evidence>
<dbReference type="RefSeq" id="XP_062751597.1">
    <property type="nucleotide sequence ID" value="XM_062904393.1"/>
</dbReference>
<evidence type="ECO:0000256" key="1">
    <source>
        <dbReference type="ARBA" id="ARBA00004123"/>
    </source>
</evidence>
<dbReference type="InterPro" id="IPR029060">
    <property type="entry name" value="PIN-like_dom_sf"/>
</dbReference>
<evidence type="ECO:0000313" key="8">
    <source>
        <dbReference type="Proteomes" id="UP001273209"/>
    </source>
</evidence>
<dbReference type="PANTHER" id="PTHR31001">
    <property type="entry name" value="UNCHARACTERIZED TRANSCRIPTIONAL REGULATORY PROTEIN"/>
    <property type="match status" value="1"/>
</dbReference>
<dbReference type="Proteomes" id="UP001273209">
    <property type="component" value="Unassembled WGS sequence"/>
</dbReference>
<keyword evidence="3" id="KW-0539">Nucleus</keyword>
<feature type="domain" description="Zn(2)-C6 fungal-type" evidence="6">
    <location>
        <begin position="238"/>
        <end position="269"/>
    </location>
</feature>
<dbReference type="GO" id="GO:0004540">
    <property type="term" value="F:RNA nuclease activity"/>
    <property type="evidence" value="ECO:0007669"/>
    <property type="project" value="UniProtKB-ARBA"/>
</dbReference>
<organism evidence="7 8">
    <name type="scientific">Trichoderma aggressivum f. europaeum</name>
    <dbReference type="NCBI Taxonomy" id="173218"/>
    <lineage>
        <taxon>Eukaryota</taxon>
        <taxon>Fungi</taxon>
        <taxon>Dikarya</taxon>
        <taxon>Ascomycota</taxon>
        <taxon>Pezizomycotina</taxon>
        <taxon>Sordariomycetes</taxon>
        <taxon>Hypocreomycetidae</taxon>
        <taxon>Hypocreales</taxon>
        <taxon>Hypocreaceae</taxon>
        <taxon>Trichoderma</taxon>
    </lineage>
</organism>
<dbReference type="GO" id="GO:0000981">
    <property type="term" value="F:DNA-binding transcription factor activity, RNA polymerase II-specific"/>
    <property type="evidence" value="ECO:0007669"/>
    <property type="project" value="InterPro"/>
</dbReference>
<dbReference type="Gene3D" id="3.40.50.1010">
    <property type="entry name" value="5'-nuclease"/>
    <property type="match status" value="1"/>
</dbReference>
<dbReference type="Pfam" id="PF04082">
    <property type="entry name" value="Fungal_trans"/>
    <property type="match status" value="1"/>
</dbReference>
<comment type="similarity">
    <text evidence="4">Belongs to the UTP23/FCF1 family. FCF1 subfamily.</text>
</comment>
<dbReference type="PROSITE" id="PS50048">
    <property type="entry name" value="ZN2_CY6_FUNGAL_2"/>
    <property type="match status" value="1"/>
</dbReference>
<evidence type="ECO:0000256" key="4">
    <source>
        <dbReference type="ARBA" id="ARBA00024026"/>
    </source>
</evidence>
<comment type="subcellular location">
    <subcellularLocation>
        <location evidence="1">Nucleus</location>
    </subcellularLocation>
</comment>
<protein>
    <submittedName>
        <fullName evidence="7">Transcriptional regulator family: Fungal Specific TF</fullName>
    </submittedName>
</protein>
<dbReference type="CDD" id="cd09864">
    <property type="entry name" value="PIN_Fcf1-like"/>
    <property type="match status" value="1"/>
</dbReference>
<evidence type="ECO:0000256" key="3">
    <source>
        <dbReference type="ARBA" id="ARBA00023242"/>
    </source>
</evidence>
<dbReference type="SMART" id="SM00906">
    <property type="entry name" value="Fungal_trans"/>
    <property type="match status" value="1"/>
</dbReference>
<gene>
    <name evidence="7" type="ORF">Triagg1_9436</name>
</gene>
<sequence>MGVAKKTRKFGQVKRVIGLKDVRLKENRLKEELKQKEKEARRTVGGELVKEVAQMPSGMYFAHNDNLKPPYSVLVDTNFLSHTVQRKLSLLESMMDCLYAKCNPIITSCVMAELEKLGTKYRLALKIARDERWQRIQCDHKGTYADDCIVDRVTKDRIYIVGTNDKALKQRLRKIPGVPIMTSSPPLGITKGLQKANDKAENQRTGQNTLERNNEMDLGMNSGSSASLVKKRTRILLSCAPCRNSKLKCDREQPCGQCAKKGRLDLCVYAPKPEKKRPAAKGMAARLKRLEGMVRGMMDDEGNLRSGTQAAEGAAPQLKGKVVHGDNATTYVGATHCLAMLEDIEDIKAYFDDPGDSDDDLLPGEELEGPEMLLYSRGAPTSREELLAQLPERHVADRLVTRYFSSKSPSQHVVHRPTFTRAYVKFWQNPGEASLHWVALLFMVLCLGVFFNNFSAPDEVESDSPISVKDRIKQYRSCAGWALIWGKYSQPTSVTVPAFILYVEADFILNRAAQMNCYILSGVCVRLMLKMGFHRDPSHLANISPFEGEMRRRQWNMAAQIDLLVSFHMGLPSMLAGIETDTELPRNLEDDDFDEKCKELPQPRPENVYTFMTYAIHKSRLLRVFSKIAQQAHSLTPPSYSDVLKLDNLLTETWSSIPSFMYVKPLEECVGEEPHQIIQRYGIASLYHKSRCVLHRRYLAEADPKPEHDYSRNQCLDAATTLLDFQYASWMGCQPGNVLGRSGWFMSSLAVHDFMLAAMILYLIIQNDNYSEDGSGFGTAGRQREAPTKEQLIAMIRRSHDISCQVFNKLTDLRKTADTLAVMLAKLGRPVERSSPASSSTQYPQSGRDSSRSASSHVVSLDAVGYASDYPNSGLEGQSLHSSIAPPSDDMLGLLRNLADSGSSSGPTPFPQGQPACTAANAGATIPSRSNAGAPIANNINQFDMSWMLSVDNVDWRHLDASLGQNVTDGSGSSTAQSWMERMPLDDVDMLNADLWNMAPETDGQ</sequence>
<dbReference type="CDD" id="cd00067">
    <property type="entry name" value="GAL4"/>
    <property type="match status" value="1"/>
</dbReference>
<dbReference type="AlphaFoldDB" id="A0AAE1M0S4"/>
<dbReference type="InterPro" id="IPR036864">
    <property type="entry name" value="Zn2-C6_fun-type_DNA-bd_sf"/>
</dbReference>
<dbReference type="PROSITE" id="PS00463">
    <property type="entry name" value="ZN2_CY6_FUNGAL_1"/>
    <property type="match status" value="1"/>
</dbReference>
<evidence type="ECO:0000259" key="6">
    <source>
        <dbReference type="PROSITE" id="PS50048"/>
    </source>
</evidence>
<dbReference type="Pfam" id="PF04900">
    <property type="entry name" value="Fcf1"/>
    <property type="match status" value="1"/>
</dbReference>
<comment type="caution">
    <text evidence="7">The sequence shown here is derived from an EMBL/GenBank/DDBJ whole genome shotgun (WGS) entry which is preliminary data.</text>
</comment>
<dbReference type="GO" id="GO:0008270">
    <property type="term" value="F:zinc ion binding"/>
    <property type="evidence" value="ECO:0007669"/>
    <property type="project" value="InterPro"/>
</dbReference>
<evidence type="ECO:0000313" key="7">
    <source>
        <dbReference type="EMBL" id="KAK4063416.1"/>
    </source>
</evidence>
<dbReference type="SUPFAM" id="SSF88723">
    <property type="entry name" value="PIN domain-like"/>
    <property type="match status" value="1"/>
</dbReference>
<dbReference type="InterPro" id="IPR001138">
    <property type="entry name" value="Zn2Cys6_DnaBD"/>
</dbReference>
<dbReference type="GO" id="GO:0006351">
    <property type="term" value="P:DNA-templated transcription"/>
    <property type="evidence" value="ECO:0007669"/>
    <property type="project" value="InterPro"/>
</dbReference>
<dbReference type="CDD" id="cd12148">
    <property type="entry name" value="fungal_TF_MHR"/>
    <property type="match status" value="1"/>
</dbReference>
<dbReference type="InterPro" id="IPR050613">
    <property type="entry name" value="Sec_Metabolite_Reg"/>
</dbReference>
<feature type="compositionally biased region" description="Polar residues" evidence="5">
    <location>
        <begin position="835"/>
        <end position="845"/>
    </location>
</feature>
<dbReference type="FunFam" id="3.40.50.1010:FF:000039">
    <property type="entry name" value="rRNA-processing protein FCF1 family protein"/>
    <property type="match status" value="1"/>
</dbReference>
<dbReference type="PANTHER" id="PTHR31001:SF49">
    <property type="entry name" value="ZN(II)2CYS6 TRANSCRIPTION FACTOR (EUROFUNG)"/>
    <property type="match status" value="1"/>
</dbReference>
<dbReference type="SUPFAM" id="SSF57701">
    <property type="entry name" value="Zn2/Cys6 DNA-binding domain"/>
    <property type="match status" value="1"/>
</dbReference>
<dbReference type="InterPro" id="IPR006984">
    <property type="entry name" value="Fcf1/UTP23"/>
</dbReference>
<dbReference type="SMART" id="SM00066">
    <property type="entry name" value="GAL4"/>
    <property type="match status" value="1"/>
</dbReference>
<evidence type="ECO:0000256" key="5">
    <source>
        <dbReference type="SAM" id="MobiDB-lite"/>
    </source>
</evidence>
<dbReference type="GO" id="GO:0003677">
    <property type="term" value="F:DNA binding"/>
    <property type="evidence" value="ECO:0007669"/>
    <property type="project" value="InterPro"/>
</dbReference>
<keyword evidence="2" id="KW-0479">Metal-binding</keyword>
<dbReference type="InterPro" id="IPR037503">
    <property type="entry name" value="Fcf1_PIN"/>
</dbReference>
<reference evidence="7" key="1">
    <citation type="submission" date="2023-11" db="EMBL/GenBank/DDBJ databases">
        <title>The genome sequences of three competitors of mushroom-forming fungi.</title>
        <authorList>
            <person name="Beijen E."/>
            <person name="Ohm R.A."/>
        </authorList>
    </citation>
    <scope>NUCLEOTIDE SEQUENCE</scope>
    <source>
        <strain evidence="7">CBS 100526</strain>
    </source>
</reference>
<keyword evidence="8" id="KW-1185">Reference proteome</keyword>
<feature type="region of interest" description="Disordered" evidence="5">
    <location>
        <begin position="891"/>
        <end position="920"/>
    </location>
</feature>
<dbReference type="GO" id="GO:0032040">
    <property type="term" value="C:small-subunit processome"/>
    <property type="evidence" value="ECO:0007669"/>
    <property type="project" value="InterPro"/>
</dbReference>
<proteinExistence type="inferred from homology"/>
<dbReference type="EMBL" id="JAWRVG010000053">
    <property type="protein sequence ID" value="KAK4063416.1"/>
    <property type="molecule type" value="Genomic_DNA"/>
</dbReference>
<dbReference type="SMART" id="SM00670">
    <property type="entry name" value="PINc"/>
    <property type="match status" value="1"/>
</dbReference>
<feature type="region of interest" description="Disordered" evidence="5">
    <location>
        <begin position="831"/>
        <end position="855"/>
    </location>
</feature>
<dbReference type="InterPro" id="IPR002716">
    <property type="entry name" value="PIN_dom"/>
</dbReference>